<keyword evidence="3" id="KW-1185">Reference proteome</keyword>
<evidence type="ECO:0000313" key="3">
    <source>
        <dbReference type="Proteomes" id="UP001189429"/>
    </source>
</evidence>
<accession>A0ABN9UGD7</accession>
<reference evidence="2" key="1">
    <citation type="submission" date="2023-10" db="EMBL/GenBank/DDBJ databases">
        <authorList>
            <person name="Chen Y."/>
            <person name="Shah S."/>
            <person name="Dougan E. K."/>
            <person name="Thang M."/>
            <person name="Chan C."/>
        </authorList>
    </citation>
    <scope>NUCLEOTIDE SEQUENCE [LARGE SCALE GENOMIC DNA]</scope>
</reference>
<comment type="caution">
    <text evidence="2">The sequence shown here is derived from an EMBL/GenBank/DDBJ whole genome shotgun (WGS) entry which is preliminary data.</text>
</comment>
<feature type="region of interest" description="Disordered" evidence="1">
    <location>
        <begin position="1"/>
        <end position="139"/>
    </location>
</feature>
<feature type="compositionally biased region" description="Polar residues" evidence="1">
    <location>
        <begin position="98"/>
        <end position="107"/>
    </location>
</feature>
<name>A0ABN9UGD7_9DINO</name>
<evidence type="ECO:0000313" key="2">
    <source>
        <dbReference type="EMBL" id="CAK0857089.1"/>
    </source>
</evidence>
<feature type="compositionally biased region" description="Basic residues" evidence="1">
    <location>
        <begin position="32"/>
        <end position="44"/>
    </location>
</feature>
<organism evidence="2 3">
    <name type="scientific">Prorocentrum cordatum</name>
    <dbReference type="NCBI Taxonomy" id="2364126"/>
    <lineage>
        <taxon>Eukaryota</taxon>
        <taxon>Sar</taxon>
        <taxon>Alveolata</taxon>
        <taxon>Dinophyceae</taxon>
        <taxon>Prorocentrales</taxon>
        <taxon>Prorocentraceae</taxon>
        <taxon>Prorocentrum</taxon>
    </lineage>
</organism>
<feature type="compositionally biased region" description="Basic residues" evidence="1">
    <location>
        <begin position="1"/>
        <end position="14"/>
    </location>
</feature>
<feature type="compositionally biased region" description="Low complexity" evidence="1">
    <location>
        <begin position="108"/>
        <end position="122"/>
    </location>
</feature>
<evidence type="ECO:0000256" key="1">
    <source>
        <dbReference type="SAM" id="MobiDB-lite"/>
    </source>
</evidence>
<gene>
    <name evidence="2" type="ORF">PCOR1329_LOCUS47292</name>
</gene>
<dbReference type="Proteomes" id="UP001189429">
    <property type="component" value="Unassembled WGS sequence"/>
</dbReference>
<dbReference type="EMBL" id="CAUYUJ010015697">
    <property type="protein sequence ID" value="CAK0857089.1"/>
    <property type="molecule type" value="Genomic_DNA"/>
</dbReference>
<proteinExistence type="predicted"/>
<sequence length="181" mass="18850">MGRGGRKKRKRHGGRGGGLSCPRGAAPWRAQHGWRLRASRHVKKAERPARDGRASPSALDTTRGKDTRNKGGGPSGAGEEEAAGAAAAAAFRAHSGTAMESGTPPNCASSMAARASRSAWSSTLRGPARMPVGPSPAGNRSRLRVMFFPERVSSGGLRMSIAVLITLPIQTEQSSDGGEVR</sequence>
<protein>
    <submittedName>
        <fullName evidence="2">Uncharacterized protein</fullName>
    </submittedName>
</protein>